<feature type="transmembrane region" description="Helical" evidence="1">
    <location>
        <begin position="125"/>
        <end position="144"/>
    </location>
</feature>
<feature type="transmembrane region" description="Helical" evidence="1">
    <location>
        <begin position="76"/>
        <end position="96"/>
    </location>
</feature>
<evidence type="ECO:0000313" key="3">
    <source>
        <dbReference type="Proteomes" id="UP000827549"/>
    </source>
</evidence>
<keyword evidence="3" id="KW-1185">Reference proteome</keyword>
<organism evidence="2 3">
    <name type="scientific">Vanrija pseudolonga</name>
    <dbReference type="NCBI Taxonomy" id="143232"/>
    <lineage>
        <taxon>Eukaryota</taxon>
        <taxon>Fungi</taxon>
        <taxon>Dikarya</taxon>
        <taxon>Basidiomycota</taxon>
        <taxon>Agaricomycotina</taxon>
        <taxon>Tremellomycetes</taxon>
        <taxon>Trichosporonales</taxon>
        <taxon>Trichosporonaceae</taxon>
        <taxon>Vanrija</taxon>
    </lineage>
</organism>
<evidence type="ECO:0000313" key="2">
    <source>
        <dbReference type="EMBL" id="WOO85183.1"/>
    </source>
</evidence>
<keyword evidence="1" id="KW-0812">Transmembrane</keyword>
<proteinExistence type="predicted"/>
<evidence type="ECO:0000256" key="1">
    <source>
        <dbReference type="SAM" id="Phobius"/>
    </source>
</evidence>
<reference evidence="2" key="1">
    <citation type="submission" date="2023-10" db="EMBL/GenBank/DDBJ databases">
        <authorList>
            <person name="Noh H."/>
        </authorList>
    </citation>
    <scope>NUCLEOTIDE SEQUENCE</scope>
    <source>
        <strain evidence="2">DUCC4014</strain>
    </source>
</reference>
<protein>
    <recommendedName>
        <fullName evidence="4">MARVEL domain-containing protein</fullName>
    </recommendedName>
</protein>
<gene>
    <name evidence="2" type="ORF">LOC62_06G008682</name>
</gene>
<keyword evidence="1" id="KW-1133">Transmembrane helix</keyword>
<evidence type="ECO:0008006" key="4">
    <source>
        <dbReference type="Google" id="ProtNLM"/>
    </source>
</evidence>
<feature type="transmembrane region" description="Helical" evidence="1">
    <location>
        <begin position="12"/>
        <end position="32"/>
    </location>
</feature>
<name>A0AAF1BTT2_9TREE</name>
<dbReference type="Proteomes" id="UP000827549">
    <property type="component" value="Chromosome 6"/>
</dbReference>
<dbReference type="GeneID" id="87811846"/>
<dbReference type="EMBL" id="CP086719">
    <property type="protein sequence ID" value="WOO85183.1"/>
    <property type="molecule type" value="Genomic_DNA"/>
</dbReference>
<keyword evidence="1" id="KW-0472">Membrane</keyword>
<accession>A0AAF1BTT2</accession>
<dbReference type="RefSeq" id="XP_062631209.1">
    <property type="nucleotide sequence ID" value="XM_062775225.1"/>
</dbReference>
<dbReference type="AlphaFoldDB" id="A0AAF1BTT2"/>
<sequence length="179" mass="19981">MAFIHSIMGPATGLLLIFSYVALVLGAVVVSWQEEHYSNWPPASVALMVCGAVQMIWLTAYLVFRKNKVYSAANMLYSDIFFALWAFGAVVALTVLRVRHHHRYCPPGPEKAGDCAGAMRGQIGLGWALFGWDLIHMVILFFHVQTSRNSWSTPLGKIPLPESRYQDIEEKNTGKPTRA</sequence>
<feature type="transmembrane region" description="Helical" evidence="1">
    <location>
        <begin position="44"/>
        <end position="64"/>
    </location>
</feature>